<organism evidence="2 3">
    <name type="scientific">Polarella glacialis</name>
    <name type="common">Dinoflagellate</name>
    <dbReference type="NCBI Taxonomy" id="89957"/>
    <lineage>
        <taxon>Eukaryota</taxon>
        <taxon>Sar</taxon>
        <taxon>Alveolata</taxon>
        <taxon>Dinophyceae</taxon>
        <taxon>Suessiales</taxon>
        <taxon>Suessiaceae</taxon>
        <taxon>Polarella</taxon>
    </lineage>
</organism>
<keyword evidence="1" id="KW-0472">Membrane</keyword>
<evidence type="ECO:0000256" key="1">
    <source>
        <dbReference type="SAM" id="Phobius"/>
    </source>
</evidence>
<sequence length="714" mass="74805">MIASWSPFSDHYVRVALKTEEGLWVGEQRSMLSSLEIELPAGSYNLIVEEPAMLNPPVQGCTEAWFCLLFVCLTKASLGAAAAATVPTNMGPGLGLGARCDGLGAMPLPLDVISPGGGSASLGGPIDAKGRLLIRERVLLTDIHDGRKKVFLRIPPGSLLRVAVVSGDAEGVEVILEAQPHRPVAAAHSHVLGLAGGSAASYLLESGGGHWLSFHREHRVANGAGCASFDLLMQLAPLNDILQMGDCPIGGVMTLQDLTKKVEDGMVLGESVLADFSTAEGRIASGKAGAATSVFGINLQEPWFIEVELGFNLLLSNVHIWLEEARTGLRDSAGPSVGPSGLASSPLNAHAVLFLRLPAGRHQIRVHHEPAFPATGAGSVAAIFQGATCAPLRLAVRLLPWQSSAAIVSPSLMAPVTYASDVVVVATTPSGSTPRVPTLGGVLPTASSAVATDTLAAGGVAFAWSSNSLSSTLNSVSGQGRPVEAPPMSSKLWALPLRFGDGADAGAGEVWIMLEPKGSGRPWAGETGPLYVGPQRLWPGAGIERLQGLDALRDIIIPTLPPILSQNQQWLRAPARPRVSLLPATPGVSSQERSFLSYSLYANLLCWLVPIVLVVLYSIGFRLPPQVVHFIGSLPAKIVGERAAAAVGELTSVVEFAESRGSATARLMQRSEVTERIGRVYGASTSECCRVVVDVAVVIHCCCVCVLFWCEALS</sequence>
<dbReference type="AlphaFoldDB" id="A0A813IDH8"/>
<gene>
    <name evidence="2" type="ORF">PGLA2088_LOCUS6662</name>
</gene>
<feature type="transmembrane region" description="Helical" evidence="1">
    <location>
        <begin position="598"/>
        <end position="619"/>
    </location>
</feature>
<keyword evidence="1" id="KW-1133">Transmembrane helix</keyword>
<dbReference type="EMBL" id="CAJNNW010006702">
    <property type="protein sequence ID" value="CAE8648554.1"/>
    <property type="molecule type" value="Genomic_DNA"/>
</dbReference>
<protein>
    <submittedName>
        <fullName evidence="2">Uncharacterized protein</fullName>
    </submittedName>
</protein>
<comment type="caution">
    <text evidence="2">The sequence shown here is derived from an EMBL/GenBank/DDBJ whole genome shotgun (WGS) entry which is preliminary data.</text>
</comment>
<accession>A0A813IDH8</accession>
<dbReference type="Proteomes" id="UP000626109">
    <property type="component" value="Unassembled WGS sequence"/>
</dbReference>
<name>A0A813IDH8_POLGL</name>
<keyword evidence="1" id="KW-0812">Transmembrane</keyword>
<evidence type="ECO:0000313" key="3">
    <source>
        <dbReference type="Proteomes" id="UP000626109"/>
    </source>
</evidence>
<evidence type="ECO:0000313" key="2">
    <source>
        <dbReference type="EMBL" id="CAE8648554.1"/>
    </source>
</evidence>
<proteinExistence type="predicted"/>
<reference evidence="2" key="1">
    <citation type="submission" date="2021-02" db="EMBL/GenBank/DDBJ databases">
        <authorList>
            <person name="Dougan E. K."/>
            <person name="Rhodes N."/>
            <person name="Thang M."/>
            <person name="Chan C."/>
        </authorList>
    </citation>
    <scope>NUCLEOTIDE SEQUENCE</scope>
</reference>